<evidence type="ECO:0000313" key="3">
    <source>
        <dbReference type="Proteomes" id="UP000187266"/>
    </source>
</evidence>
<feature type="region of interest" description="Disordered" evidence="1">
    <location>
        <begin position="63"/>
        <end position="112"/>
    </location>
</feature>
<sequence>MSRRFTPKIVTANTLMGGEPIYLTATDHWSHDHQAAELLIDEDQAELRLIFAMGQPHLAVGPYLADARPGRRGPEPASPRERVRTIGPSNYAHGPQARRRPGAPDRPDRAPR</sequence>
<proteinExistence type="predicted"/>
<protein>
    <submittedName>
        <fullName evidence="2">Sulfite reductase</fullName>
    </submittedName>
</protein>
<feature type="compositionally biased region" description="Basic and acidic residues" evidence="1">
    <location>
        <begin position="102"/>
        <end position="112"/>
    </location>
</feature>
<reference evidence="2 3" key="1">
    <citation type="submission" date="2017-01" db="EMBL/GenBank/DDBJ databases">
        <title>Genomic analysis of Xuhuaishuia manganoxidans DY6-4.</title>
        <authorList>
            <person name="Wang X."/>
        </authorList>
    </citation>
    <scope>NUCLEOTIDE SEQUENCE [LARGE SCALE GENOMIC DNA]</scope>
    <source>
        <strain evidence="2 3">DY6-4</strain>
    </source>
</reference>
<accession>A0A2M9DC74</accession>
<dbReference type="RefSeq" id="WP_076980694.1">
    <property type="nucleotide sequence ID" value="NZ_CP019124.1"/>
</dbReference>
<dbReference type="Pfam" id="PF11011">
    <property type="entry name" value="DUF2849"/>
    <property type="match status" value="1"/>
</dbReference>
<feature type="compositionally biased region" description="Basic and acidic residues" evidence="1">
    <location>
        <begin position="68"/>
        <end position="84"/>
    </location>
</feature>
<dbReference type="STRING" id="1267768.BV394_13905"/>
<gene>
    <name evidence="2" type="ORF">BV394_13905</name>
</gene>
<evidence type="ECO:0000256" key="1">
    <source>
        <dbReference type="SAM" id="MobiDB-lite"/>
    </source>
</evidence>
<keyword evidence="3" id="KW-1185">Reference proteome</keyword>
<name>A0A1U7DKY0_9RHOB</name>
<organism evidence="2 3">
    <name type="scientific">Brevirhabdus pacifica</name>
    <dbReference type="NCBI Taxonomy" id="1267768"/>
    <lineage>
        <taxon>Bacteria</taxon>
        <taxon>Pseudomonadati</taxon>
        <taxon>Pseudomonadota</taxon>
        <taxon>Alphaproteobacteria</taxon>
        <taxon>Rhodobacterales</taxon>
        <taxon>Paracoccaceae</taxon>
        <taxon>Brevirhabdus</taxon>
    </lineage>
</organism>
<dbReference type="InterPro" id="IPR021270">
    <property type="entry name" value="DUF2849"/>
</dbReference>
<dbReference type="AlphaFoldDB" id="A0A1U7DKY0"/>
<evidence type="ECO:0000313" key="2">
    <source>
        <dbReference type="EMBL" id="APX90677.1"/>
    </source>
</evidence>
<dbReference type="EMBL" id="CP019124">
    <property type="protein sequence ID" value="APX90677.1"/>
    <property type="molecule type" value="Genomic_DNA"/>
</dbReference>
<accession>A0A1U7DKY0</accession>
<dbReference type="Proteomes" id="UP000187266">
    <property type="component" value="Chromosome"/>
</dbReference>
<dbReference type="OrthoDB" id="5738806at2"/>